<evidence type="ECO:0000313" key="2">
    <source>
        <dbReference type="EMBL" id="KAF3538733.1"/>
    </source>
</evidence>
<dbReference type="Proteomes" id="UP000712600">
    <property type="component" value="Unassembled WGS sequence"/>
</dbReference>
<feature type="compositionally biased region" description="Basic and acidic residues" evidence="1">
    <location>
        <begin position="50"/>
        <end position="59"/>
    </location>
</feature>
<name>A0A8S9QFJ9_BRACR</name>
<feature type="compositionally biased region" description="Basic and acidic residues" evidence="1">
    <location>
        <begin position="70"/>
        <end position="82"/>
    </location>
</feature>
<sequence length="165" mass="19377">MKNRREDTTSRPRLIQDPKIKINEPTSSHSSKIRREEKTSRPSLIHFKTRQGEPTRKINEPASSHSFQDPTRRPDEKNRRADLISSVQDSTSLPRLIRPRLTSLPRLIRPRLNEPTSSQLFKKKTRRPQSHIFKDTENPIWPISIYAELSSFFFLKFNSLALLLH</sequence>
<protein>
    <submittedName>
        <fullName evidence="2">Uncharacterized protein</fullName>
    </submittedName>
</protein>
<dbReference type="EMBL" id="QGKX02001290">
    <property type="protein sequence ID" value="KAF3538733.1"/>
    <property type="molecule type" value="Genomic_DNA"/>
</dbReference>
<organism evidence="2 3">
    <name type="scientific">Brassica cretica</name>
    <name type="common">Mustard</name>
    <dbReference type="NCBI Taxonomy" id="69181"/>
    <lineage>
        <taxon>Eukaryota</taxon>
        <taxon>Viridiplantae</taxon>
        <taxon>Streptophyta</taxon>
        <taxon>Embryophyta</taxon>
        <taxon>Tracheophyta</taxon>
        <taxon>Spermatophyta</taxon>
        <taxon>Magnoliopsida</taxon>
        <taxon>eudicotyledons</taxon>
        <taxon>Gunneridae</taxon>
        <taxon>Pentapetalae</taxon>
        <taxon>rosids</taxon>
        <taxon>malvids</taxon>
        <taxon>Brassicales</taxon>
        <taxon>Brassicaceae</taxon>
        <taxon>Brassiceae</taxon>
        <taxon>Brassica</taxon>
    </lineage>
</organism>
<evidence type="ECO:0000313" key="3">
    <source>
        <dbReference type="Proteomes" id="UP000712600"/>
    </source>
</evidence>
<evidence type="ECO:0000256" key="1">
    <source>
        <dbReference type="SAM" id="MobiDB-lite"/>
    </source>
</evidence>
<dbReference type="AlphaFoldDB" id="A0A8S9QFJ9"/>
<proteinExistence type="predicted"/>
<reference evidence="2" key="1">
    <citation type="submission" date="2019-12" db="EMBL/GenBank/DDBJ databases">
        <title>Genome sequencing and annotation of Brassica cretica.</title>
        <authorList>
            <person name="Studholme D.J."/>
            <person name="Sarris P."/>
        </authorList>
    </citation>
    <scope>NUCLEOTIDE SEQUENCE</scope>
    <source>
        <strain evidence="2">PFS-109/04</strain>
        <tissue evidence="2">Leaf</tissue>
    </source>
</reference>
<comment type="caution">
    <text evidence="2">The sequence shown here is derived from an EMBL/GenBank/DDBJ whole genome shotgun (WGS) entry which is preliminary data.</text>
</comment>
<feature type="region of interest" description="Disordered" evidence="1">
    <location>
        <begin position="1"/>
        <end position="90"/>
    </location>
</feature>
<feature type="compositionally biased region" description="Basic and acidic residues" evidence="1">
    <location>
        <begin position="1"/>
        <end position="22"/>
    </location>
</feature>
<gene>
    <name evidence="2" type="ORF">F2Q69_00019837</name>
</gene>
<accession>A0A8S9QFJ9</accession>